<reference evidence="8" key="1">
    <citation type="submission" date="2023-05" db="EMBL/GenBank/DDBJ databases">
        <title>Nepenthes gracilis genome sequencing.</title>
        <authorList>
            <person name="Fukushima K."/>
        </authorList>
    </citation>
    <scope>NUCLEOTIDE SEQUENCE</scope>
    <source>
        <strain evidence="8">SING2019-196</strain>
    </source>
</reference>
<feature type="compositionally biased region" description="Acidic residues" evidence="6">
    <location>
        <begin position="394"/>
        <end position="411"/>
    </location>
</feature>
<evidence type="ECO:0000313" key="8">
    <source>
        <dbReference type="EMBL" id="GMG98521.1"/>
    </source>
</evidence>
<organism evidence="8 9">
    <name type="scientific">Nepenthes gracilis</name>
    <name type="common">Slender pitcher plant</name>
    <dbReference type="NCBI Taxonomy" id="150966"/>
    <lineage>
        <taxon>Eukaryota</taxon>
        <taxon>Viridiplantae</taxon>
        <taxon>Streptophyta</taxon>
        <taxon>Embryophyta</taxon>
        <taxon>Tracheophyta</taxon>
        <taxon>Spermatophyta</taxon>
        <taxon>Magnoliopsida</taxon>
        <taxon>eudicotyledons</taxon>
        <taxon>Gunneridae</taxon>
        <taxon>Pentapetalae</taxon>
        <taxon>Caryophyllales</taxon>
        <taxon>Nepenthaceae</taxon>
        <taxon>Nepenthes</taxon>
    </lineage>
</organism>
<evidence type="ECO:0000256" key="3">
    <source>
        <dbReference type="ARBA" id="ARBA00022963"/>
    </source>
</evidence>
<dbReference type="PANTHER" id="PTHR31828">
    <property type="entry name" value="PHOSPHOLIPASE A1-IIGAMMA"/>
    <property type="match status" value="1"/>
</dbReference>
<proteinExistence type="inferred from homology"/>
<keyword evidence="2 5" id="KW-0378">Hydrolase</keyword>
<dbReference type="InterPro" id="IPR033556">
    <property type="entry name" value="PLA"/>
</dbReference>
<evidence type="ECO:0000256" key="2">
    <source>
        <dbReference type="ARBA" id="ARBA00022801"/>
    </source>
</evidence>
<comment type="function">
    <text evidence="5">Acylhydrolase that catalyzes the hydrolysis of phospholipids at the sn-1 position.</text>
</comment>
<keyword evidence="4 5" id="KW-0443">Lipid metabolism</keyword>
<dbReference type="Pfam" id="PF01764">
    <property type="entry name" value="Lipase_3"/>
    <property type="match status" value="1"/>
</dbReference>
<dbReference type="InterPro" id="IPR002921">
    <property type="entry name" value="Fungal_lipase-type"/>
</dbReference>
<dbReference type="InterPro" id="IPR029058">
    <property type="entry name" value="AB_hydrolase_fold"/>
</dbReference>
<dbReference type="GO" id="GO:0008970">
    <property type="term" value="F:phospholipase A1 activity"/>
    <property type="evidence" value="ECO:0007669"/>
    <property type="project" value="UniProtKB-UniRule"/>
</dbReference>
<evidence type="ECO:0000256" key="5">
    <source>
        <dbReference type="RuleBase" id="RU367093"/>
    </source>
</evidence>
<evidence type="ECO:0000313" key="9">
    <source>
        <dbReference type="Proteomes" id="UP001279734"/>
    </source>
</evidence>
<dbReference type="FunFam" id="3.40.50.1820:FF:000065">
    <property type="entry name" value="Phospholipase A1-II 3"/>
    <property type="match status" value="1"/>
</dbReference>
<evidence type="ECO:0000259" key="7">
    <source>
        <dbReference type="Pfam" id="PF01764"/>
    </source>
</evidence>
<evidence type="ECO:0000256" key="1">
    <source>
        <dbReference type="ARBA" id="ARBA00010701"/>
    </source>
</evidence>
<dbReference type="GO" id="GO:0016042">
    <property type="term" value="P:lipid catabolic process"/>
    <property type="evidence" value="ECO:0007669"/>
    <property type="project" value="UniProtKB-UniRule"/>
</dbReference>
<dbReference type="EC" id="3.1.1.-" evidence="5"/>
<protein>
    <recommendedName>
        <fullName evidence="5">Phospholipase A1</fullName>
        <ecNumber evidence="5">3.1.1.-</ecNumber>
    </recommendedName>
</protein>
<dbReference type="AlphaFoldDB" id="A0AAD3P6F0"/>
<dbReference type="EMBL" id="BSYO01000001">
    <property type="protein sequence ID" value="GMG98521.1"/>
    <property type="molecule type" value="Genomic_DNA"/>
</dbReference>
<keyword evidence="9" id="KW-1185">Reference proteome</keyword>
<sequence>MDIPADSSQWRELLGSKNWEGLLDPLDLDLRKLILRCGDLCQVTYDTFINDQNSKYCGCSRYGKSSLLRRVCFPNASDYEVVAFLYATARVSVPEALLLKSQSREMWDRESNWIGYIAVTSDDVSSTLGHRQIYVAWRGTTRNYEWIDILGAEPESISPLLSGYYGEDKDDNDRVPKVMRGWLTMYISDDPKSPFTKLSARAQLLRKIEQLIDKYKDEELSISFTGHSLGASLSVLSALDVAENLSREIPVTAFVFGCPKVGNKPFNNRVNSHPNLKVLHIRNVIDVIPHYPSRLIGYVYTGTELEIDTRKSPHLKDSKNPSDWHNLQAMLHTVNGWAGAAEGAEFKEKIKRSLALVNKSCDFLKEECLVPGSWWIEKNKGMILKEDGEWVMSEPDEGDLPVPEFDGDGDD</sequence>
<comment type="caution">
    <text evidence="8">The sequence shown here is derived from an EMBL/GenBank/DDBJ whole genome shotgun (WGS) entry which is preliminary data.</text>
</comment>
<gene>
    <name evidence="8" type="ORF">Nepgr_000361</name>
</gene>
<accession>A0AAD3P6F0</accession>
<name>A0AAD3P6F0_NEPGR</name>
<dbReference type="GO" id="GO:0005737">
    <property type="term" value="C:cytoplasm"/>
    <property type="evidence" value="ECO:0007669"/>
    <property type="project" value="UniProtKB-ARBA"/>
</dbReference>
<feature type="domain" description="Fungal lipase-type" evidence="7">
    <location>
        <begin position="134"/>
        <end position="293"/>
    </location>
</feature>
<dbReference type="PANTHER" id="PTHR31828:SF10">
    <property type="entry name" value="PHOSPHOLIPASE A1-IIDELTA"/>
    <property type="match status" value="1"/>
</dbReference>
<dbReference type="Gene3D" id="3.40.50.1820">
    <property type="entry name" value="alpha/beta hydrolase"/>
    <property type="match status" value="1"/>
</dbReference>
<evidence type="ECO:0000256" key="4">
    <source>
        <dbReference type="ARBA" id="ARBA00023098"/>
    </source>
</evidence>
<dbReference type="CDD" id="cd00519">
    <property type="entry name" value="Lipase_3"/>
    <property type="match status" value="1"/>
</dbReference>
<feature type="region of interest" description="Disordered" evidence="6">
    <location>
        <begin position="392"/>
        <end position="411"/>
    </location>
</feature>
<comment type="similarity">
    <text evidence="1 5">Belongs to the AB hydrolase superfamily. Lipase family.</text>
</comment>
<dbReference type="SUPFAM" id="SSF53474">
    <property type="entry name" value="alpha/beta-Hydrolases"/>
    <property type="match status" value="1"/>
</dbReference>
<evidence type="ECO:0000256" key="6">
    <source>
        <dbReference type="SAM" id="MobiDB-lite"/>
    </source>
</evidence>
<dbReference type="Proteomes" id="UP001279734">
    <property type="component" value="Unassembled WGS sequence"/>
</dbReference>
<keyword evidence="3 5" id="KW-0442">Lipid degradation</keyword>